<evidence type="ECO:0000259" key="6">
    <source>
        <dbReference type="Pfam" id="PF00155"/>
    </source>
</evidence>
<dbReference type="PANTHER" id="PTHR13693:SF100">
    <property type="entry name" value="8-AMINO-7-OXONONANOATE SYNTHASE"/>
    <property type="match status" value="1"/>
</dbReference>
<reference evidence="7" key="1">
    <citation type="submission" date="2018-05" db="EMBL/GenBank/DDBJ databases">
        <authorList>
            <person name="Lanie J.A."/>
            <person name="Ng W.-L."/>
            <person name="Kazmierczak K.M."/>
            <person name="Andrzejewski T.M."/>
            <person name="Davidsen T.M."/>
            <person name="Wayne K.J."/>
            <person name="Tettelin H."/>
            <person name="Glass J.I."/>
            <person name="Rusch D."/>
            <person name="Podicherti R."/>
            <person name="Tsui H.-C.T."/>
            <person name="Winkler M.E."/>
        </authorList>
    </citation>
    <scope>NUCLEOTIDE SEQUENCE</scope>
    <source>
        <strain evidence="7">KNB</strain>
    </source>
</reference>
<dbReference type="Pfam" id="PF00155">
    <property type="entry name" value="Aminotran_1_2"/>
    <property type="match status" value="1"/>
</dbReference>
<dbReference type="InterPro" id="IPR050087">
    <property type="entry name" value="AON_synthase_class-II"/>
</dbReference>
<evidence type="ECO:0000256" key="1">
    <source>
        <dbReference type="ARBA" id="ARBA00001933"/>
    </source>
</evidence>
<dbReference type="InterPro" id="IPR015421">
    <property type="entry name" value="PyrdxlP-dep_Trfase_major"/>
</dbReference>
<sequence length="409" mass="44742">MPFEVLQNALESRAAKGLMRHHRVVQGSQGTRVEVNGKSVLSFSSNDYLGLACHPQVLAALQEGARDYGVGAGASHLISGHFSVHQQLEQALAAFTGKPAAILFSSGYLANLGAVQALVGRNDRIFADRLNHASLNDAMLLSRARIHRYRHNDIAHLEQLLRQPHNGRRLVITDAVFSMDGDLAPLPELLALCDQYDAWLLVDDAHGFGILGKEGRGSLFHSCDLVKKTYAASLEDYPETPVDRQASMLFSPRIIYMATLGKAAGVAGAFIAAEKIVIDTLIQNARSYIYTTASPPALSSALLTSIRLVQKDHWRRIHLRKLIEQLRAGLEKLPWKLLYSDTPIQPLLVGNSDSAVALSDSLYRRGIWVPAIRPPTVPQGTARLRISLSAVHSEQDVAQLISVLHELAS</sequence>
<gene>
    <name evidence="5 7" type="primary">bioF</name>
    <name evidence="7" type="ORF">NITFAB_2366</name>
</gene>
<organism evidence="7">
    <name type="scientific">Candidatus Nitrotoga fabula</name>
    <dbReference type="NCBI Taxonomy" id="2182327"/>
    <lineage>
        <taxon>Bacteria</taxon>
        <taxon>Pseudomonadati</taxon>
        <taxon>Pseudomonadota</taxon>
        <taxon>Betaproteobacteria</taxon>
        <taxon>Nitrosomonadales</taxon>
        <taxon>Gallionellaceae</taxon>
        <taxon>Candidatus Nitrotoga</taxon>
    </lineage>
</organism>
<dbReference type="GO" id="GO:0009102">
    <property type="term" value="P:biotin biosynthetic process"/>
    <property type="evidence" value="ECO:0007669"/>
    <property type="project" value="UniProtKB-UniRule"/>
</dbReference>
<evidence type="ECO:0000256" key="4">
    <source>
        <dbReference type="ARBA" id="ARBA00022898"/>
    </source>
</evidence>
<feature type="binding site" evidence="5">
    <location>
        <position position="178"/>
    </location>
    <ligand>
        <name>pyridoxal 5'-phosphate</name>
        <dbReference type="ChEBI" id="CHEBI:597326"/>
    </ligand>
</feature>
<dbReference type="HAMAP" id="MF_01693">
    <property type="entry name" value="BioF_aminotrans_2"/>
    <property type="match status" value="1"/>
</dbReference>
<feature type="binding site" evidence="5">
    <location>
        <begin position="107"/>
        <end position="108"/>
    </location>
    <ligand>
        <name>pyridoxal 5'-phosphate</name>
        <dbReference type="ChEBI" id="CHEBI:597326"/>
    </ligand>
</feature>
<dbReference type="InterPro" id="IPR015424">
    <property type="entry name" value="PyrdxlP-dep_Trfase"/>
</dbReference>
<evidence type="ECO:0000256" key="3">
    <source>
        <dbReference type="ARBA" id="ARBA00022756"/>
    </source>
</evidence>
<accession>A0A2X0QX27</accession>
<evidence type="ECO:0000256" key="2">
    <source>
        <dbReference type="ARBA" id="ARBA00022679"/>
    </source>
</evidence>
<feature type="binding site" evidence="5">
    <location>
        <position position="206"/>
    </location>
    <ligand>
        <name>pyridoxal 5'-phosphate</name>
        <dbReference type="ChEBI" id="CHEBI:597326"/>
    </ligand>
</feature>
<comment type="pathway">
    <text evidence="5">Cofactor biosynthesis; biotin biosynthesis.</text>
</comment>
<protein>
    <recommendedName>
        <fullName evidence="5">8-amino-7-oxononanoate synthase</fullName>
        <shortName evidence="5">AONS</shortName>
        <ecNumber evidence="5">2.3.1.47</ecNumber>
    </recommendedName>
    <alternativeName>
        <fullName evidence="5">7-keto-8-amino-pelargonic acid synthase</fullName>
        <shortName evidence="5">7-KAP synthase</shortName>
        <shortName evidence="5">KAPA synthase</shortName>
    </alternativeName>
    <alternativeName>
        <fullName evidence="5">8-amino-7-ketopelargonate synthase</fullName>
    </alternativeName>
</protein>
<dbReference type="GO" id="GO:0030170">
    <property type="term" value="F:pyridoxal phosphate binding"/>
    <property type="evidence" value="ECO:0007669"/>
    <property type="project" value="UniProtKB-UniRule"/>
</dbReference>
<evidence type="ECO:0000256" key="5">
    <source>
        <dbReference type="HAMAP-Rule" id="MF_01693"/>
    </source>
</evidence>
<comment type="catalytic activity">
    <reaction evidence="5">
        <text>6-carboxyhexanoyl-[ACP] + L-alanine + H(+) = (8S)-8-amino-7-oxononanoate + holo-[ACP] + CO2</text>
        <dbReference type="Rhea" id="RHEA:42288"/>
        <dbReference type="Rhea" id="RHEA-COMP:9685"/>
        <dbReference type="Rhea" id="RHEA-COMP:9955"/>
        <dbReference type="ChEBI" id="CHEBI:15378"/>
        <dbReference type="ChEBI" id="CHEBI:16526"/>
        <dbReference type="ChEBI" id="CHEBI:57972"/>
        <dbReference type="ChEBI" id="CHEBI:64479"/>
        <dbReference type="ChEBI" id="CHEBI:78846"/>
        <dbReference type="ChEBI" id="CHEBI:149468"/>
        <dbReference type="EC" id="2.3.1.47"/>
    </reaction>
</comment>
<feature type="binding site" evidence="5">
    <location>
        <position position="259"/>
    </location>
    <ligand>
        <name>pyridoxal 5'-phosphate</name>
        <dbReference type="ChEBI" id="CHEBI:597326"/>
    </ligand>
</feature>
<dbReference type="UniPathway" id="UPA00078"/>
<keyword evidence="2 5" id="KW-0808">Transferase</keyword>
<keyword evidence="4 5" id="KW-0663">Pyridoxal phosphate</keyword>
<dbReference type="EMBL" id="LS423452">
    <property type="protein sequence ID" value="SPS06773.1"/>
    <property type="molecule type" value="Genomic_DNA"/>
</dbReference>
<evidence type="ECO:0000313" key="7">
    <source>
        <dbReference type="EMBL" id="SPS06773.1"/>
    </source>
</evidence>
<dbReference type="InterPro" id="IPR004839">
    <property type="entry name" value="Aminotransferase_I/II_large"/>
</dbReference>
<dbReference type="Gene3D" id="3.90.1150.10">
    <property type="entry name" value="Aspartate Aminotransferase, domain 1"/>
    <property type="match status" value="1"/>
</dbReference>
<comment type="cofactor">
    <cofactor evidence="1 5">
        <name>pyridoxal 5'-phosphate</name>
        <dbReference type="ChEBI" id="CHEBI:597326"/>
    </cofactor>
</comment>
<dbReference type="SUPFAM" id="SSF53383">
    <property type="entry name" value="PLP-dependent transferases"/>
    <property type="match status" value="1"/>
</dbReference>
<name>A0A2X0QX27_9PROT</name>
<keyword evidence="3 5" id="KW-0093">Biotin biosynthesis</keyword>
<dbReference type="CDD" id="cd06454">
    <property type="entry name" value="KBL_like"/>
    <property type="match status" value="1"/>
</dbReference>
<comment type="function">
    <text evidence="5">Catalyzes the decarboxylative condensation of pimeloyl-[acyl-carrier protein] and L-alanine to produce 8-amino-7-oxononanoate (AON), [acyl-carrier protein], and carbon dioxide.</text>
</comment>
<dbReference type="EC" id="2.3.1.47" evidence="5"/>
<feature type="modified residue" description="N6-(pyridoxal phosphate)lysine" evidence="5">
    <location>
        <position position="262"/>
    </location>
</feature>
<dbReference type="Gene3D" id="3.40.640.10">
    <property type="entry name" value="Type I PLP-dependent aspartate aminotransferase-like (Major domain)"/>
    <property type="match status" value="1"/>
</dbReference>
<feature type="binding site" evidence="5">
    <location>
        <position position="376"/>
    </location>
    <ligand>
        <name>substrate</name>
    </ligand>
</feature>
<comment type="similarity">
    <text evidence="5">Belongs to the class-II pyridoxal-phosphate-dependent aminotransferase family. BioF subfamily.</text>
</comment>
<dbReference type="AlphaFoldDB" id="A0A2X0QX27"/>
<keyword evidence="7" id="KW-0012">Acyltransferase</keyword>
<dbReference type="GO" id="GO:0008710">
    <property type="term" value="F:8-amino-7-oxononanoate synthase activity"/>
    <property type="evidence" value="ECO:0007669"/>
    <property type="project" value="UniProtKB-UniRule"/>
</dbReference>
<comment type="subunit">
    <text evidence="5">Homodimer.</text>
</comment>
<proteinExistence type="inferred from homology"/>
<dbReference type="InterPro" id="IPR022834">
    <property type="entry name" value="AONS_Proteobacteria"/>
</dbReference>
<dbReference type="InterPro" id="IPR015422">
    <property type="entry name" value="PyrdxlP-dep_Trfase_small"/>
</dbReference>
<feature type="binding site" evidence="5">
    <location>
        <position position="20"/>
    </location>
    <ligand>
        <name>substrate</name>
    </ligand>
</feature>
<feature type="domain" description="Aminotransferase class I/classII large" evidence="6">
    <location>
        <begin position="39"/>
        <end position="403"/>
    </location>
</feature>
<feature type="binding site" evidence="5">
    <location>
        <position position="132"/>
    </location>
    <ligand>
        <name>substrate</name>
    </ligand>
</feature>
<dbReference type="PANTHER" id="PTHR13693">
    <property type="entry name" value="CLASS II AMINOTRANSFERASE/8-AMINO-7-OXONONANOATE SYNTHASE"/>
    <property type="match status" value="1"/>
</dbReference>